<dbReference type="SUPFAM" id="SSF49785">
    <property type="entry name" value="Galactose-binding domain-like"/>
    <property type="match status" value="1"/>
</dbReference>
<evidence type="ECO:0000256" key="4">
    <source>
        <dbReference type="SAM" id="SignalP"/>
    </source>
</evidence>
<dbReference type="Gene3D" id="2.60.40.10">
    <property type="entry name" value="Immunoglobulins"/>
    <property type="match status" value="3"/>
</dbReference>
<comment type="similarity">
    <text evidence="1">Belongs to the glycosyl hydrolase 2 family.</text>
</comment>
<dbReference type="Gene3D" id="2.60.120.260">
    <property type="entry name" value="Galactose-binding domain-like"/>
    <property type="match status" value="1"/>
</dbReference>
<feature type="signal peptide" evidence="4">
    <location>
        <begin position="1"/>
        <end position="21"/>
    </location>
</feature>
<dbReference type="InterPro" id="IPR017853">
    <property type="entry name" value="GH"/>
</dbReference>
<sequence>MLFRILLSALLTCVYVQFSYADHREINLKTWEFSRDNVHWYTVKIPHDWAIRGPFDKKWDLQNVAITQNGETEKTEKSGRSGALPWIGEGIYRYHLRQTDLKSRHATLCFDGAMSEPTVYVNGQKAGYWAYGYNAFRLNITLFLHEGDNLIEVHLKNMEESSRWYPGGGLYRPVTLVITDKARIDTWGTYIRTVSADSLKAVVSIDMKTLEFLQGSRFVVDITNKYGYHVQKSCPVDLKGEGRIIFHVTRPKLWSPETPYLYKVRVKLIADKEGKPNVVYDEQLLNYGVRIIDITKEHGFRLNGVSRKIKGVCLHHDLGPLGAAVNKAALIRQIRILKDMGCDAIRTAHNMPSSLQMEICDSMGMMVMAESFDMWVYPKCKNGYARFFKEWSDRDIMNLILNHRNHPCIIMWSIGNEIPEQWSKEGVDISKHLQDLCHSLDPSRMVTQGMDRPDEALASGFAQIMDVPGFNYRVHKYDDNIRKLPQGFLLGTETASTVSSRNVYKFPVKVTDNAVYSDGQCSSYDTEYCSWSNLPDDDFSMQDHPWIIGQFVWTGFDYLGEPTPYDEYWPSRSSYFGICDLAGIPKDRYYLYRSVWNTNSHTIHLLPHWTWTDRIGKITPVFCYTDYPTAELFVNGKSQGRISKSRDGRLTKYRLCWNNVVYEPGELKVVVYDIHNNKAGEKRIYTAGIPHALKIDVDRDVIQADGNDLAFITVSMIDKSGNEVPTSQDELNVKVSGQGSFKCICNGDATNLQSFVEPKMKLFNGKLVIAVQSSMKKGKIKVNITDAANKKITKSVSIKTE</sequence>
<dbReference type="PRINTS" id="PR00132">
    <property type="entry name" value="GLHYDRLASE2"/>
</dbReference>
<dbReference type="InterPro" id="IPR013783">
    <property type="entry name" value="Ig-like_fold"/>
</dbReference>
<dbReference type="eggNOG" id="COG3250">
    <property type="taxonomic scope" value="Bacteria"/>
</dbReference>
<dbReference type="InterPro" id="IPR040605">
    <property type="entry name" value="Glyco_hydro2_dom5"/>
</dbReference>
<protein>
    <submittedName>
        <fullName evidence="9">Glycosyl hydrolase family 2, sugar binding domain protein</fullName>
        <ecNumber evidence="9">3.2.1.23</ecNumber>
    </submittedName>
</protein>
<feature type="domain" description="DUF4982" evidence="7">
    <location>
        <begin position="616"/>
        <end position="676"/>
    </location>
</feature>
<proteinExistence type="inferred from homology"/>
<evidence type="ECO:0000256" key="1">
    <source>
        <dbReference type="ARBA" id="ARBA00007401"/>
    </source>
</evidence>
<dbReference type="InterPro" id="IPR036156">
    <property type="entry name" value="Beta-gal/glucu_dom_sf"/>
</dbReference>
<dbReference type="RefSeq" id="WP_004370491.1">
    <property type="nucleotide sequence ID" value="NZ_GL833119.1"/>
</dbReference>
<dbReference type="EC" id="3.2.1.23" evidence="9"/>
<dbReference type="InterPro" id="IPR006103">
    <property type="entry name" value="Glyco_hydro_2_cat"/>
</dbReference>
<name>E7RSJ9_9BACT</name>
<reference evidence="9" key="1">
    <citation type="submission" date="2011-01" db="EMBL/GenBank/DDBJ databases">
        <authorList>
            <person name="Muzny D."/>
            <person name="Qin X."/>
            <person name="Buhay C."/>
            <person name="Dugan-Rocha S."/>
            <person name="Ding Y."/>
            <person name="Chen G."/>
            <person name="Hawes A."/>
            <person name="Holder M."/>
            <person name="Jhangiani S."/>
            <person name="Johnson A."/>
            <person name="Khan Z."/>
            <person name="Li Z."/>
            <person name="Liu W."/>
            <person name="Liu X."/>
            <person name="Perez L."/>
            <person name="Shen H."/>
            <person name="Wang Q."/>
            <person name="Watt J."/>
            <person name="Xi L."/>
            <person name="Xin Y."/>
            <person name="Zhou J."/>
            <person name="Deng J."/>
            <person name="Jiang H."/>
            <person name="Liu Y."/>
            <person name="Qu J."/>
            <person name="Song X.-Z."/>
            <person name="Zhang L."/>
            <person name="Villasana D."/>
            <person name="Johnson A."/>
            <person name="Liu J."/>
            <person name="Liyanage D."/>
            <person name="Lorensuhewa L."/>
            <person name="Robinson T."/>
            <person name="Song A."/>
            <person name="Song B.-B."/>
            <person name="Dinh H."/>
            <person name="Thornton R."/>
            <person name="Coyle M."/>
            <person name="Francisco L."/>
            <person name="Jackson L."/>
            <person name="Javaid M."/>
            <person name="Korchina V."/>
            <person name="Kovar C."/>
            <person name="Mata R."/>
            <person name="Mathew T."/>
            <person name="Ngo R."/>
            <person name="Nguyen L."/>
            <person name="Nguyen N."/>
            <person name="Okwuonu G."/>
            <person name="Ongeri F."/>
            <person name="Pham C."/>
            <person name="Simmons D."/>
            <person name="Wilczek-Boney K."/>
            <person name="Hale W."/>
            <person name="Jakkamsetti A."/>
            <person name="Pham P."/>
            <person name="Ruth R."/>
            <person name="San Lucas F."/>
            <person name="Warren J."/>
            <person name="Zhang J."/>
            <person name="Zhao Z."/>
            <person name="Zhou C."/>
            <person name="Zhu D."/>
            <person name="Lee S."/>
            <person name="Bess C."/>
            <person name="Blankenburg K."/>
            <person name="Forbes L."/>
            <person name="Fu Q."/>
            <person name="Gubbala S."/>
            <person name="Hirani K."/>
            <person name="Jayaseelan J.C."/>
            <person name="Lara F."/>
            <person name="Munidasa M."/>
            <person name="Palculict T."/>
            <person name="Patil S."/>
            <person name="Pu L.-L."/>
            <person name="Saada N."/>
            <person name="Tang L."/>
            <person name="Weissenberger G."/>
            <person name="Zhu Y."/>
            <person name="Hemphill L."/>
            <person name="Shang Y."/>
            <person name="Youmans B."/>
            <person name="Ayvaz T."/>
            <person name="Ross M."/>
            <person name="Santibanez J."/>
            <person name="Aqrawi P."/>
            <person name="Gross S."/>
            <person name="Joshi V."/>
            <person name="Fowler G."/>
            <person name="Nazareth L."/>
            <person name="Reid J."/>
            <person name="Worley K."/>
            <person name="Petrosino J."/>
            <person name="Highlander S."/>
            <person name="Gibbs R."/>
        </authorList>
    </citation>
    <scope>NUCLEOTIDE SEQUENCE [LARGE SCALE GENOMIC DNA]</scope>
    <source>
        <strain evidence="9">ATCC 33269</strain>
    </source>
</reference>
<feature type="domain" description="Glycoside hydrolase family 2" evidence="8">
    <location>
        <begin position="693"/>
        <end position="786"/>
    </location>
</feature>
<dbReference type="STRING" id="28134.SAMN05444288_2137"/>
<dbReference type="Gene3D" id="3.20.20.80">
    <property type="entry name" value="Glycosidases"/>
    <property type="match status" value="1"/>
</dbReference>
<dbReference type="InterPro" id="IPR008979">
    <property type="entry name" value="Galactose-bd-like_sf"/>
</dbReference>
<evidence type="ECO:0000259" key="5">
    <source>
        <dbReference type="Pfam" id="PF00703"/>
    </source>
</evidence>
<feature type="domain" description="Glycoside hydrolase family 2 immunoglobulin-like beta-sandwich" evidence="5">
    <location>
        <begin position="240"/>
        <end position="275"/>
    </location>
</feature>
<organism evidence="9 10">
    <name type="scientific">Hoylesella oralis ATCC 33269</name>
    <dbReference type="NCBI Taxonomy" id="873533"/>
    <lineage>
        <taxon>Bacteria</taxon>
        <taxon>Pseudomonadati</taxon>
        <taxon>Bacteroidota</taxon>
        <taxon>Bacteroidia</taxon>
        <taxon>Bacteroidales</taxon>
        <taxon>Prevotellaceae</taxon>
        <taxon>Hoylesella</taxon>
    </lineage>
</organism>
<dbReference type="EMBL" id="AEPE02000006">
    <property type="protein sequence ID" value="EFZ36200.1"/>
    <property type="molecule type" value="Genomic_DNA"/>
</dbReference>
<dbReference type="Pfam" id="PF18565">
    <property type="entry name" value="Glyco_hydro2_C5"/>
    <property type="match status" value="1"/>
</dbReference>
<dbReference type="InterPro" id="IPR006101">
    <property type="entry name" value="Glyco_hydro_2"/>
</dbReference>
<evidence type="ECO:0000256" key="3">
    <source>
        <dbReference type="ARBA" id="ARBA00023295"/>
    </source>
</evidence>
<keyword evidence="3 9" id="KW-0326">Glycosidase</keyword>
<dbReference type="InterPro" id="IPR032311">
    <property type="entry name" value="DUF4982"/>
</dbReference>
<gene>
    <name evidence="9" type="primary">bgaA</name>
    <name evidence="9" type="ORF">HMPREF0663_12267</name>
</gene>
<dbReference type="PANTHER" id="PTHR42732:SF1">
    <property type="entry name" value="BETA-MANNOSIDASE"/>
    <property type="match status" value="1"/>
</dbReference>
<feature type="domain" description="Glycoside hydrolase family 2 catalytic" evidence="6">
    <location>
        <begin position="297"/>
        <end position="451"/>
    </location>
</feature>
<comment type="caution">
    <text evidence="9">The sequence shown here is derived from an EMBL/GenBank/DDBJ whole genome shotgun (WGS) entry which is preliminary data.</text>
</comment>
<dbReference type="SUPFAM" id="SSF49303">
    <property type="entry name" value="beta-Galactosidase/glucuronidase domain"/>
    <property type="match status" value="1"/>
</dbReference>
<dbReference type="GO" id="GO:0004565">
    <property type="term" value="F:beta-galactosidase activity"/>
    <property type="evidence" value="ECO:0007669"/>
    <property type="project" value="UniProtKB-EC"/>
</dbReference>
<dbReference type="Proteomes" id="UP000005580">
    <property type="component" value="Unassembled WGS sequence"/>
</dbReference>
<dbReference type="AlphaFoldDB" id="E7RSJ9"/>
<dbReference type="InterPro" id="IPR006102">
    <property type="entry name" value="Ig-like_GH2"/>
</dbReference>
<dbReference type="Pfam" id="PF16355">
    <property type="entry name" value="DUF4982"/>
    <property type="match status" value="1"/>
</dbReference>
<feature type="chain" id="PRO_5003224216" evidence="4">
    <location>
        <begin position="22"/>
        <end position="801"/>
    </location>
</feature>
<keyword evidence="2 9" id="KW-0378">Hydrolase</keyword>
<evidence type="ECO:0000259" key="6">
    <source>
        <dbReference type="Pfam" id="PF02836"/>
    </source>
</evidence>
<evidence type="ECO:0000259" key="8">
    <source>
        <dbReference type="Pfam" id="PF18565"/>
    </source>
</evidence>
<evidence type="ECO:0000313" key="10">
    <source>
        <dbReference type="Proteomes" id="UP000005580"/>
    </source>
</evidence>
<accession>E7RSJ9</accession>
<dbReference type="Pfam" id="PF02836">
    <property type="entry name" value="Glyco_hydro_2_C"/>
    <property type="match status" value="1"/>
</dbReference>
<dbReference type="InterPro" id="IPR051913">
    <property type="entry name" value="GH2_Domain-Containing"/>
</dbReference>
<dbReference type="HOGENOM" id="CLU_006501_0_2_10"/>
<dbReference type="Pfam" id="PF00703">
    <property type="entry name" value="Glyco_hydro_2"/>
    <property type="match status" value="1"/>
</dbReference>
<dbReference type="PANTHER" id="PTHR42732">
    <property type="entry name" value="BETA-GALACTOSIDASE"/>
    <property type="match status" value="1"/>
</dbReference>
<dbReference type="GO" id="GO:0005975">
    <property type="term" value="P:carbohydrate metabolic process"/>
    <property type="evidence" value="ECO:0007669"/>
    <property type="project" value="InterPro"/>
</dbReference>
<evidence type="ECO:0000313" key="9">
    <source>
        <dbReference type="EMBL" id="EFZ36200.1"/>
    </source>
</evidence>
<keyword evidence="4" id="KW-0732">Signal</keyword>
<dbReference type="SUPFAM" id="SSF51445">
    <property type="entry name" value="(Trans)glycosidases"/>
    <property type="match status" value="1"/>
</dbReference>
<evidence type="ECO:0000256" key="2">
    <source>
        <dbReference type="ARBA" id="ARBA00022801"/>
    </source>
</evidence>
<keyword evidence="10" id="KW-1185">Reference proteome</keyword>
<evidence type="ECO:0000259" key="7">
    <source>
        <dbReference type="Pfam" id="PF16355"/>
    </source>
</evidence>